<dbReference type="HOGENOM" id="CLU_1115686_0_0_1"/>
<organism evidence="1 2">
    <name type="scientific">Colletotrichum sublineola</name>
    <name type="common">Sorghum anthracnose fungus</name>
    <dbReference type="NCBI Taxonomy" id="1173701"/>
    <lineage>
        <taxon>Eukaryota</taxon>
        <taxon>Fungi</taxon>
        <taxon>Dikarya</taxon>
        <taxon>Ascomycota</taxon>
        <taxon>Pezizomycotina</taxon>
        <taxon>Sordariomycetes</taxon>
        <taxon>Hypocreomycetidae</taxon>
        <taxon>Glomerellales</taxon>
        <taxon>Glomerellaceae</taxon>
        <taxon>Colletotrichum</taxon>
        <taxon>Colletotrichum graminicola species complex</taxon>
    </lineage>
</organism>
<protein>
    <submittedName>
        <fullName evidence="1">Uncharacterized protein</fullName>
    </submittedName>
</protein>
<proteinExistence type="predicted"/>
<keyword evidence="2" id="KW-1185">Reference proteome</keyword>
<sequence>MSGSDKKQNYMVHSYGLGIILFGSGKHPFNCSDGLFPKNAVEDSDSVAVEVMRREIAAIIIEAPVKVPEWLMGCPAIGSSDISIGSGFGRAEGEGKPPPLVVDSNTKLLAAAELSGSALWAPPFLASASAPSPAGNDGGALVVVQGPAASSGRGPGAPGLMHNATCCRGPVALGMAPQRISLPGSFPGGIGRGGVRYYCEHQHSVAKAARGVLCSWIAGCALVLLPVEFGSLFEAQSLASRVKKDETGL</sequence>
<comment type="caution">
    <text evidence="1">The sequence shown here is derived from an EMBL/GenBank/DDBJ whole genome shotgun (WGS) entry which is preliminary data.</text>
</comment>
<reference evidence="2" key="1">
    <citation type="journal article" date="2014" name="Genome Announc.">
        <title>Draft genome sequence of Colletotrichum sublineola, a destructive pathogen of cultivated sorghum.</title>
        <authorList>
            <person name="Baroncelli R."/>
            <person name="Sanz-Martin J.M."/>
            <person name="Rech G.E."/>
            <person name="Sukno S.A."/>
            <person name="Thon M.R."/>
        </authorList>
    </citation>
    <scope>NUCLEOTIDE SEQUENCE [LARGE SCALE GENOMIC DNA]</scope>
    <source>
        <strain evidence="2">TX430BB</strain>
    </source>
</reference>
<dbReference type="AlphaFoldDB" id="A0A066XNC0"/>
<name>A0A066XNC0_COLSU</name>
<gene>
    <name evidence="1" type="ORF">CSUB01_09270</name>
</gene>
<dbReference type="Proteomes" id="UP000027238">
    <property type="component" value="Unassembled WGS sequence"/>
</dbReference>
<evidence type="ECO:0000313" key="2">
    <source>
        <dbReference type="Proteomes" id="UP000027238"/>
    </source>
</evidence>
<dbReference type="EMBL" id="JMSE01000795">
    <property type="protein sequence ID" value="KDN67525.1"/>
    <property type="molecule type" value="Genomic_DNA"/>
</dbReference>
<evidence type="ECO:0000313" key="1">
    <source>
        <dbReference type="EMBL" id="KDN67525.1"/>
    </source>
</evidence>
<accession>A0A066XNC0</accession>